<sequence length="415" mass="44036">MSLVGAGDESPQRSRVCNEDRGAVQDCDVREKWVLKARSAGTVVFMSAVVAMFVCLCVEISVFAMHSGVWSELWTALLFVVAMAFALAGVSALALWSTERMITEELNCPLTKQCDAETLHTTVDAESTSDGQNWVQLSATRAFGPSRSWMAPFPALMRAGQVEFLVTCGRCEEISGGGLRDLLVSGGWQTCLMYEFIVTLAALIAAVITICGVCMQPTFTGSVLGWSCLAFVLLLLLAVAIGVVAANSREGVIAEEDIKIVRSSGRGYRGPLDDGCSEAMGVLTCISALAFIGVMIACMCIDYKTRGWGSVVFVAMLALFAMVVVTAEPLRGPTIVQCVPDEVYHVTVDPMPAPNTQQPVVACHEGTGQMKAEADASPGTFVVNIGLDSPGSDSGTVLRSFVVSGLLSPQSQCKV</sequence>
<protein>
    <submittedName>
        <fullName evidence="2">Uncharacterized protein</fullName>
    </submittedName>
</protein>
<feature type="transmembrane region" description="Helical" evidence="1">
    <location>
        <begin position="308"/>
        <end position="327"/>
    </location>
</feature>
<keyword evidence="1" id="KW-1133">Transmembrane helix</keyword>
<keyword evidence="1" id="KW-0812">Transmembrane</keyword>
<feature type="transmembrane region" description="Helical" evidence="1">
    <location>
        <begin position="223"/>
        <end position="246"/>
    </location>
</feature>
<name>A0A6A6JZ20_HEVBR</name>
<dbReference type="AlphaFoldDB" id="A0A6A6JZ20"/>
<evidence type="ECO:0000313" key="2">
    <source>
        <dbReference type="EMBL" id="KAF2281841.1"/>
    </source>
</evidence>
<accession>A0A6A6JZ20</accession>
<feature type="transmembrane region" description="Helical" evidence="1">
    <location>
        <begin position="43"/>
        <end position="64"/>
    </location>
</feature>
<dbReference type="Proteomes" id="UP000467840">
    <property type="component" value="Unassembled WGS sequence"/>
</dbReference>
<feature type="transmembrane region" description="Helical" evidence="1">
    <location>
        <begin position="279"/>
        <end position="301"/>
    </location>
</feature>
<reference evidence="2 3" key="1">
    <citation type="journal article" date="2020" name="Mol. Plant">
        <title>The Chromosome-Based Rubber Tree Genome Provides New Insights into Spurge Genome Evolution and Rubber Biosynthesis.</title>
        <authorList>
            <person name="Liu J."/>
            <person name="Shi C."/>
            <person name="Shi C.C."/>
            <person name="Li W."/>
            <person name="Zhang Q.J."/>
            <person name="Zhang Y."/>
            <person name="Li K."/>
            <person name="Lu H.F."/>
            <person name="Shi C."/>
            <person name="Zhu S.T."/>
            <person name="Xiao Z.Y."/>
            <person name="Nan H."/>
            <person name="Yue Y."/>
            <person name="Zhu X.G."/>
            <person name="Wu Y."/>
            <person name="Hong X.N."/>
            <person name="Fan G.Y."/>
            <person name="Tong Y."/>
            <person name="Zhang D."/>
            <person name="Mao C.L."/>
            <person name="Liu Y.L."/>
            <person name="Hao S.J."/>
            <person name="Liu W.Q."/>
            <person name="Lv M.Q."/>
            <person name="Zhang H.B."/>
            <person name="Liu Y."/>
            <person name="Hu-Tang G.R."/>
            <person name="Wang J.P."/>
            <person name="Wang J.H."/>
            <person name="Sun Y.H."/>
            <person name="Ni S.B."/>
            <person name="Chen W.B."/>
            <person name="Zhang X.C."/>
            <person name="Jiao Y.N."/>
            <person name="Eichler E.E."/>
            <person name="Li G.H."/>
            <person name="Liu X."/>
            <person name="Gao L.Z."/>
        </authorList>
    </citation>
    <scope>NUCLEOTIDE SEQUENCE [LARGE SCALE GENOMIC DNA]</scope>
    <source>
        <strain evidence="3">cv. GT1</strain>
        <tissue evidence="2">Leaf</tissue>
    </source>
</reference>
<keyword evidence="1" id="KW-0472">Membrane</keyword>
<proteinExistence type="predicted"/>
<dbReference type="InterPro" id="IPR021685">
    <property type="entry name" value="MSP1a"/>
</dbReference>
<gene>
    <name evidence="2" type="ORF">GH714_042665</name>
</gene>
<feature type="transmembrane region" description="Helical" evidence="1">
    <location>
        <begin position="76"/>
        <end position="96"/>
    </location>
</feature>
<keyword evidence="3" id="KW-1185">Reference proteome</keyword>
<organism evidence="2 3">
    <name type="scientific">Hevea brasiliensis</name>
    <name type="common">Para rubber tree</name>
    <name type="synonym">Siphonia brasiliensis</name>
    <dbReference type="NCBI Taxonomy" id="3981"/>
    <lineage>
        <taxon>Eukaryota</taxon>
        <taxon>Viridiplantae</taxon>
        <taxon>Streptophyta</taxon>
        <taxon>Embryophyta</taxon>
        <taxon>Tracheophyta</taxon>
        <taxon>Spermatophyta</taxon>
        <taxon>Magnoliopsida</taxon>
        <taxon>eudicotyledons</taxon>
        <taxon>Gunneridae</taxon>
        <taxon>Pentapetalae</taxon>
        <taxon>rosids</taxon>
        <taxon>fabids</taxon>
        <taxon>Malpighiales</taxon>
        <taxon>Euphorbiaceae</taxon>
        <taxon>Crotonoideae</taxon>
        <taxon>Micrandreae</taxon>
        <taxon>Hevea</taxon>
    </lineage>
</organism>
<dbReference type="EMBL" id="JAAGAX010000511">
    <property type="protein sequence ID" value="KAF2281841.1"/>
    <property type="molecule type" value="Genomic_DNA"/>
</dbReference>
<dbReference type="Pfam" id="PF11670">
    <property type="entry name" value="MSP1a"/>
    <property type="match status" value="1"/>
</dbReference>
<comment type="caution">
    <text evidence="2">The sequence shown here is derived from an EMBL/GenBank/DDBJ whole genome shotgun (WGS) entry which is preliminary data.</text>
</comment>
<evidence type="ECO:0000256" key="1">
    <source>
        <dbReference type="SAM" id="Phobius"/>
    </source>
</evidence>
<evidence type="ECO:0000313" key="3">
    <source>
        <dbReference type="Proteomes" id="UP000467840"/>
    </source>
</evidence>
<feature type="transmembrane region" description="Helical" evidence="1">
    <location>
        <begin position="192"/>
        <end position="211"/>
    </location>
</feature>